<accession>A0ABU7IPC9</accession>
<dbReference type="Gene3D" id="1.10.3680.10">
    <property type="entry name" value="TerB-like"/>
    <property type="match status" value="1"/>
</dbReference>
<evidence type="ECO:0008006" key="3">
    <source>
        <dbReference type="Google" id="ProtNLM"/>
    </source>
</evidence>
<evidence type="ECO:0000313" key="1">
    <source>
        <dbReference type="EMBL" id="MEE1974802.1"/>
    </source>
</evidence>
<proteinExistence type="predicted"/>
<dbReference type="RefSeq" id="WP_272649631.1">
    <property type="nucleotide sequence ID" value="NZ_JAZDDG010000001.1"/>
</dbReference>
<dbReference type="SUPFAM" id="SSF158682">
    <property type="entry name" value="TerB-like"/>
    <property type="match status" value="1"/>
</dbReference>
<comment type="caution">
    <text evidence="1">The sequence shown here is derived from an EMBL/GenBank/DDBJ whole genome shotgun (WGS) entry which is preliminary data.</text>
</comment>
<protein>
    <recommendedName>
        <fullName evidence="3">Co-chaperone DjlA N-terminal domain-containing protein</fullName>
    </recommendedName>
</protein>
<sequence>METSKNKWSKKELQIYILLLCANADSNVTDEELDLIKSKTDKETFKKMQKEFGNDSEDESLEKIQQNVHLHYFSHMELIAFRKEVHAVFFTDNKFDRMERNLYRILDNIIY</sequence>
<gene>
    <name evidence="1" type="ORF">V1I91_01890</name>
</gene>
<dbReference type="Proteomes" id="UP001356308">
    <property type="component" value="Unassembled WGS sequence"/>
</dbReference>
<keyword evidence="2" id="KW-1185">Reference proteome</keyword>
<name>A0ABU7IPC9_9FLAO</name>
<organism evidence="1 2">
    <name type="scientific">Maribacter cobaltidurans</name>
    <dbReference type="NCBI Taxonomy" id="1178778"/>
    <lineage>
        <taxon>Bacteria</taxon>
        <taxon>Pseudomonadati</taxon>
        <taxon>Bacteroidota</taxon>
        <taxon>Flavobacteriia</taxon>
        <taxon>Flavobacteriales</taxon>
        <taxon>Flavobacteriaceae</taxon>
        <taxon>Maribacter</taxon>
    </lineage>
</organism>
<dbReference type="InterPro" id="IPR029024">
    <property type="entry name" value="TerB-like"/>
</dbReference>
<evidence type="ECO:0000313" key="2">
    <source>
        <dbReference type="Proteomes" id="UP001356308"/>
    </source>
</evidence>
<reference evidence="1 2" key="1">
    <citation type="submission" date="2024-01" db="EMBL/GenBank/DDBJ databases">
        <title>Maribacter spp. originated from different algae showed divergent polysaccharides utilization ability.</title>
        <authorList>
            <person name="Wang H."/>
            <person name="Wu Y."/>
        </authorList>
    </citation>
    <scope>NUCLEOTIDE SEQUENCE [LARGE SCALE GENOMIC DNA]</scope>
    <source>
        <strain evidence="1 2">PR1</strain>
    </source>
</reference>
<dbReference type="EMBL" id="JAZDDG010000001">
    <property type="protein sequence ID" value="MEE1974802.1"/>
    <property type="molecule type" value="Genomic_DNA"/>
</dbReference>